<accession>A0A5N7MS48</accession>
<dbReference type="Proteomes" id="UP000403266">
    <property type="component" value="Unassembled WGS sequence"/>
</dbReference>
<organism evidence="1 2">
    <name type="scientific">Microvirga tunisiensis</name>
    <dbReference type="NCBI Taxonomy" id="2108360"/>
    <lineage>
        <taxon>Bacteria</taxon>
        <taxon>Pseudomonadati</taxon>
        <taxon>Pseudomonadota</taxon>
        <taxon>Alphaproteobacteria</taxon>
        <taxon>Hyphomicrobiales</taxon>
        <taxon>Methylobacteriaceae</taxon>
        <taxon>Microvirga</taxon>
    </lineage>
</organism>
<gene>
    <name evidence="1" type="ORF">FS320_33295</name>
</gene>
<evidence type="ECO:0000313" key="1">
    <source>
        <dbReference type="EMBL" id="MPR29815.1"/>
    </source>
</evidence>
<dbReference type="RefSeq" id="WP_152716693.1">
    <property type="nucleotide sequence ID" value="NZ_VOSJ01000296.1"/>
</dbReference>
<protein>
    <submittedName>
        <fullName evidence="1">Uncharacterized protein</fullName>
    </submittedName>
</protein>
<proteinExistence type="predicted"/>
<comment type="caution">
    <text evidence="1">The sequence shown here is derived from an EMBL/GenBank/DDBJ whole genome shotgun (WGS) entry which is preliminary data.</text>
</comment>
<name>A0A5N7MS48_9HYPH</name>
<reference evidence="1 2" key="1">
    <citation type="journal article" date="2019" name="Syst. Appl. Microbiol.">
        <title>Microvirga tunisiensis sp. nov., a root nodule symbiotic bacterium isolated from Lupinus micranthus and L. luteus grown in Northern Tunisia.</title>
        <authorList>
            <person name="Msaddak A."/>
            <person name="Rejili M."/>
            <person name="Duran D."/>
            <person name="Mars M."/>
            <person name="Palacios J.M."/>
            <person name="Ruiz-Argueso T."/>
            <person name="Rey L."/>
            <person name="Imperial J."/>
        </authorList>
    </citation>
    <scope>NUCLEOTIDE SEQUENCE [LARGE SCALE GENOMIC DNA]</scope>
    <source>
        <strain evidence="1 2">Lmie10</strain>
    </source>
</reference>
<keyword evidence="2" id="KW-1185">Reference proteome</keyword>
<evidence type="ECO:0000313" key="2">
    <source>
        <dbReference type="Proteomes" id="UP000403266"/>
    </source>
</evidence>
<dbReference type="AlphaFoldDB" id="A0A5N7MS48"/>
<sequence>MLDYDAWMEDFSKGLDNIADAINVNPTIQVNANTNVIGVGVGNTVDDIFIDQSQHNFTQQSADADAGGYQGPEYHLGDNIADAINVNPTIQVNANTNLIGIGTGNDVSHVDIDQSQHNFTDQDAFAHAFA</sequence>
<dbReference type="EMBL" id="VOSK01000273">
    <property type="protein sequence ID" value="MPR29815.1"/>
    <property type="molecule type" value="Genomic_DNA"/>
</dbReference>